<dbReference type="PANTHER" id="PTHR46129:SF2">
    <property type="entry name" value="SYNAPTOTAGMIN 14, ISOFORM D"/>
    <property type="match status" value="1"/>
</dbReference>
<dbReference type="CDD" id="cd08389">
    <property type="entry name" value="C2A_Synaptotagmin-14_16"/>
    <property type="match status" value="1"/>
</dbReference>
<reference evidence="3" key="2">
    <citation type="submission" date="2020-05" db="UniProtKB">
        <authorList>
            <consortium name="EnsemblMetazoa"/>
        </authorList>
    </citation>
    <scope>IDENTIFICATION</scope>
    <source>
        <strain evidence="3">FAR1</strain>
    </source>
</reference>
<keyword evidence="1" id="KW-0812">Transmembrane</keyword>
<accession>A0A182Q298</accession>
<keyword evidence="1" id="KW-1133">Transmembrane helix</keyword>
<dbReference type="Gene3D" id="2.60.40.150">
    <property type="entry name" value="C2 domain"/>
    <property type="match status" value="2"/>
</dbReference>
<dbReference type="InterPro" id="IPR035892">
    <property type="entry name" value="C2_domain_sf"/>
</dbReference>
<dbReference type="CDD" id="cd08408">
    <property type="entry name" value="C2B_Synaptotagmin-14_16"/>
    <property type="match status" value="1"/>
</dbReference>
<dbReference type="SMART" id="SM00239">
    <property type="entry name" value="C2"/>
    <property type="match status" value="2"/>
</dbReference>
<dbReference type="VEuPathDB" id="VectorBase:AFAF001665"/>
<dbReference type="STRING" id="69004.A0A182Q298"/>
<dbReference type="InterPro" id="IPR043541">
    <property type="entry name" value="SYT14/14L/16"/>
</dbReference>
<dbReference type="PROSITE" id="PS50004">
    <property type="entry name" value="C2"/>
    <property type="match status" value="2"/>
</dbReference>
<dbReference type="Proteomes" id="UP000075886">
    <property type="component" value="Unassembled WGS sequence"/>
</dbReference>
<dbReference type="FunFam" id="2.60.40.150:FF:000062">
    <property type="entry name" value="synaptotagmin-14 isoform X1"/>
    <property type="match status" value="1"/>
</dbReference>
<dbReference type="SUPFAM" id="SSF49562">
    <property type="entry name" value="C2 domain (Calcium/lipid-binding domain, CaLB)"/>
    <property type="match status" value="2"/>
</dbReference>
<reference evidence="4" key="1">
    <citation type="submission" date="2014-01" db="EMBL/GenBank/DDBJ databases">
        <title>The Genome Sequence of Anopheles farauti FAR1 (V2).</title>
        <authorList>
            <consortium name="The Broad Institute Genomics Platform"/>
            <person name="Neafsey D.E."/>
            <person name="Besansky N."/>
            <person name="Howell P."/>
            <person name="Walton C."/>
            <person name="Young S.K."/>
            <person name="Zeng Q."/>
            <person name="Gargeya S."/>
            <person name="Fitzgerald M."/>
            <person name="Haas B."/>
            <person name="Abouelleil A."/>
            <person name="Allen A.W."/>
            <person name="Alvarado L."/>
            <person name="Arachchi H.M."/>
            <person name="Berlin A.M."/>
            <person name="Chapman S.B."/>
            <person name="Gainer-Dewar J."/>
            <person name="Goldberg J."/>
            <person name="Griggs A."/>
            <person name="Gujja S."/>
            <person name="Hansen M."/>
            <person name="Howarth C."/>
            <person name="Imamovic A."/>
            <person name="Ireland A."/>
            <person name="Larimer J."/>
            <person name="McCowan C."/>
            <person name="Murphy C."/>
            <person name="Pearson M."/>
            <person name="Poon T.W."/>
            <person name="Priest M."/>
            <person name="Roberts A."/>
            <person name="Saif S."/>
            <person name="Shea T."/>
            <person name="Sisk P."/>
            <person name="Sykes S."/>
            <person name="Wortman J."/>
            <person name="Nusbaum C."/>
            <person name="Birren B."/>
        </authorList>
    </citation>
    <scope>NUCLEOTIDE SEQUENCE [LARGE SCALE GENOMIC DNA]</scope>
    <source>
        <strain evidence="4">FAR1</strain>
    </source>
</reference>
<sequence>MVQFVEGGIDNQLELNDVNFVDRLQAYMELTTFFGFALGFVALILVLFLYVNKIRCFGAAPPAFLPFDEHLLAEKTFHRIRNRFAYDGNNSSDSEDDTLRRLKLEPCGDSFSSISCYHTNENVLDHPATIAGSTAGTTPPHFNSFNKILSGGKHGYTSRDPLAMAEGGKIGMPHSSNDCSSGSSTEVNLEYGTRLSLDAHVSNDRLADHRVHKNAGLLPELTKESEERDPASRMKATDAGPVAVERTHLKCREDGAPPAMVAGFEQQALLTQQDSLDDVLSLNNDCILVFSNEPLYDTSDLKSLKSDGEVATATNTSAAATTTTSGSNGTLEISLLYDAPMRKMTVHVLQARGIASRGDKGQLTHTQVRLLMLPAKRQKHKTKIRSGENPQFMESFLLHRVNPEEVNSMGLRIRVYGCERMRRERLIGETIVSFANIDLELETNLWLPLESRGSSADTTSTSDLLSIARSDSAGSTTSMQHGGVPELLLGLGYNAITGRLTVEIAKGSHFRNHSLPKVPHTYVKLCLVSSMGQEIGRAKTTTRRGQSNPLFKETFIFEVALFQLNDVTLIVSVYAKRNMKRNEMVGWFSMGLNSSGPEEMIHWNEMRESLSRSELITRWHVLVDS</sequence>
<evidence type="ECO:0000259" key="2">
    <source>
        <dbReference type="PROSITE" id="PS50004"/>
    </source>
</evidence>
<proteinExistence type="predicted"/>
<feature type="domain" description="C2" evidence="2">
    <location>
        <begin position="327"/>
        <end position="447"/>
    </location>
</feature>
<dbReference type="InterPro" id="IPR000008">
    <property type="entry name" value="C2_dom"/>
</dbReference>
<dbReference type="FunFam" id="2.60.40.150:FF:000231">
    <property type="entry name" value="Predicted protein"/>
    <property type="match status" value="1"/>
</dbReference>
<organism evidence="3 4">
    <name type="scientific">Anopheles farauti</name>
    <dbReference type="NCBI Taxonomy" id="69004"/>
    <lineage>
        <taxon>Eukaryota</taxon>
        <taxon>Metazoa</taxon>
        <taxon>Ecdysozoa</taxon>
        <taxon>Arthropoda</taxon>
        <taxon>Hexapoda</taxon>
        <taxon>Insecta</taxon>
        <taxon>Pterygota</taxon>
        <taxon>Neoptera</taxon>
        <taxon>Endopterygota</taxon>
        <taxon>Diptera</taxon>
        <taxon>Nematocera</taxon>
        <taxon>Culicoidea</taxon>
        <taxon>Culicidae</taxon>
        <taxon>Anophelinae</taxon>
        <taxon>Anopheles</taxon>
    </lineage>
</organism>
<name>A0A182Q298_9DIPT</name>
<evidence type="ECO:0000313" key="4">
    <source>
        <dbReference type="Proteomes" id="UP000075886"/>
    </source>
</evidence>
<evidence type="ECO:0000313" key="3">
    <source>
        <dbReference type="EnsemblMetazoa" id="AFAF001665-PA"/>
    </source>
</evidence>
<evidence type="ECO:0000256" key="1">
    <source>
        <dbReference type="SAM" id="Phobius"/>
    </source>
</evidence>
<dbReference type="AlphaFoldDB" id="A0A182Q298"/>
<feature type="domain" description="C2" evidence="2">
    <location>
        <begin position="483"/>
        <end position="620"/>
    </location>
</feature>
<protein>
    <recommendedName>
        <fullName evidence="2">C2 domain-containing protein</fullName>
    </recommendedName>
</protein>
<keyword evidence="1" id="KW-0472">Membrane</keyword>
<dbReference type="EMBL" id="AXCN02001328">
    <property type="status" value="NOT_ANNOTATED_CDS"/>
    <property type="molecule type" value="Genomic_DNA"/>
</dbReference>
<dbReference type="Pfam" id="PF00168">
    <property type="entry name" value="C2"/>
    <property type="match status" value="2"/>
</dbReference>
<dbReference type="GO" id="GO:0005543">
    <property type="term" value="F:phospholipid binding"/>
    <property type="evidence" value="ECO:0007669"/>
    <property type="project" value="TreeGrafter"/>
</dbReference>
<feature type="transmembrane region" description="Helical" evidence="1">
    <location>
        <begin position="33"/>
        <end position="51"/>
    </location>
</feature>
<keyword evidence="4" id="KW-1185">Reference proteome</keyword>
<dbReference type="EnsemblMetazoa" id="AFAF001665-RA">
    <property type="protein sequence ID" value="AFAF001665-PA"/>
    <property type="gene ID" value="AFAF001665"/>
</dbReference>
<dbReference type="PANTHER" id="PTHR46129">
    <property type="entry name" value="SYNAPTOTAGMIN 14, ISOFORM D"/>
    <property type="match status" value="1"/>
</dbReference>